<feature type="region of interest" description="Disordered" evidence="1">
    <location>
        <begin position="265"/>
        <end position="293"/>
    </location>
</feature>
<dbReference type="InterPro" id="IPR000095">
    <property type="entry name" value="CRIB_dom"/>
</dbReference>
<feature type="compositionally biased region" description="Basic and acidic residues" evidence="1">
    <location>
        <begin position="135"/>
        <end position="152"/>
    </location>
</feature>
<protein>
    <recommendedName>
        <fullName evidence="2">CRIB domain-containing protein</fullName>
    </recommendedName>
</protein>
<comment type="caution">
    <text evidence="3">The sequence shown here is derived from an EMBL/GenBank/DDBJ whole genome shotgun (WGS) entry which is preliminary data.</text>
</comment>
<name>A0A9D4UE23_ADICA</name>
<dbReference type="PANTHER" id="PTHR46325">
    <property type="entry name" value="CRIB DOMAIN-CONTAINING PROTEIN RIC8"/>
    <property type="match status" value="1"/>
</dbReference>
<dbReference type="CDD" id="cd00132">
    <property type="entry name" value="CRIB"/>
    <property type="match status" value="1"/>
</dbReference>
<evidence type="ECO:0000259" key="2">
    <source>
        <dbReference type="PROSITE" id="PS50108"/>
    </source>
</evidence>
<evidence type="ECO:0000313" key="3">
    <source>
        <dbReference type="EMBL" id="KAI5066246.1"/>
    </source>
</evidence>
<feature type="domain" description="CRIB" evidence="2">
    <location>
        <begin position="204"/>
        <end position="217"/>
    </location>
</feature>
<feature type="region of interest" description="Disordered" evidence="1">
    <location>
        <begin position="129"/>
        <end position="154"/>
    </location>
</feature>
<dbReference type="EMBL" id="JABFUD020000018">
    <property type="protein sequence ID" value="KAI5066246.1"/>
    <property type="molecule type" value="Genomic_DNA"/>
</dbReference>
<dbReference type="Pfam" id="PF00786">
    <property type="entry name" value="PBD"/>
    <property type="match status" value="1"/>
</dbReference>
<evidence type="ECO:0000256" key="1">
    <source>
        <dbReference type="SAM" id="MobiDB-lite"/>
    </source>
</evidence>
<dbReference type="Proteomes" id="UP000886520">
    <property type="component" value="Chromosome 18"/>
</dbReference>
<keyword evidence="4" id="KW-1185">Reference proteome</keyword>
<reference evidence="3" key="1">
    <citation type="submission" date="2021-01" db="EMBL/GenBank/DDBJ databases">
        <title>Adiantum capillus-veneris genome.</title>
        <authorList>
            <person name="Fang Y."/>
            <person name="Liao Q."/>
        </authorList>
    </citation>
    <scope>NUCLEOTIDE SEQUENCE</scope>
    <source>
        <strain evidence="3">H3</strain>
        <tissue evidence="3">Leaf</tissue>
    </source>
</reference>
<dbReference type="PANTHER" id="PTHR46325:SF20">
    <property type="entry name" value="CRIB DOMAIN-CONTAINING PROTEIN RIC10"/>
    <property type="match status" value="1"/>
</dbReference>
<dbReference type="AlphaFoldDB" id="A0A9D4UE23"/>
<sequence length="337" mass="38065">METLNWQSNYVARCHVRLFEAAGGNGSWLPRGAAGEFYMRPLGSAVLYFQLRNVLDDQIVFEHTMHKPESLIVLSQRFFAIRLENGSFRGFGFSDFVVAREMKEHIQKAIKPHNLEEHVGGFTSVSVANENDTSSEEHKSTVCASKPEEDRGSSGASLELVTYNQIVKSSKWKLSWKRLTSFSYLTSWNTVTEAFGWQEHEMEIGYPTDVKHVAHVGWDGPSVRGPSWIDELKQSPNYATGPLRDFGQPTGSDWIHDALSAAKWTSPGHGDQLRPPPPPPAEFLDSGMPEPQKRYSRWNHPKHRLSCFNFHADLTCERRAGRESLASAFGDQWDLEG</sequence>
<gene>
    <name evidence="3" type="ORF">GOP47_0018870</name>
</gene>
<dbReference type="PROSITE" id="PS50108">
    <property type="entry name" value="CRIB"/>
    <property type="match status" value="1"/>
</dbReference>
<accession>A0A9D4UE23</accession>
<proteinExistence type="predicted"/>
<organism evidence="3 4">
    <name type="scientific">Adiantum capillus-veneris</name>
    <name type="common">Maidenhair fern</name>
    <dbReference type="NCBI Taxonomy" id="13818"/>
    <lineage>
        <taxon>Eukaryota</taxon>
        <taxon>Viridiplantae</taxon>
        <taxon>Streptophyta</taxon>
        <taxon>Embryophyta</taxon>
        <taxon>Tracheophyta</taxon>
        <taxon>Polypodiopsida</taxon>
        <taxon>Polypodiidae</taxon>
        <taxon>Polypodiales</taxon>
        <taxon>Pteridineae</taxon>
        <taxon>Pteridaceae</taxon>
        <taxon>Vittarioideae</taxon>
        <taxon>Adiantum</taxon>
    </lineage>
</organism>
<dbReference type="OrthoDB" id="4206278at2759"/>
<evidence type="ECO:0000313" key="4">
    <source>
        <dbReference type="Proteomes" id="UP000886520"/>
    </source>
</evidence>